<keyword evidence="3 6" id="KW-0812">Transmembrane</keyword>
<evidence type="ECO:0000313" key="9">
    <source>
        <dbReference type="Proteomes" id="UP001229421"/>
    </source>
</evidence>
<comment type="similarity">
    <text evidence="2">Belongs to the sterol desaturase family.</text>
</comment>
<evidence type="ECO:0000256" key="1">
    <source>
        <dbReference type="ARBA" id="ARBA00004370"/>
    </source>
</evidence>
<reference evidence="8" key="1">
    <citation type="journal article" date="2023" name="bioRxiv">
        <title>Improved chromosome-level genome assembly for marigold (Tagetes erecta).</title>
        <authorList>
            <person name="Jiang F."/>
            <person name="Yuan L."/>
            <person name="Wang S."/>
            <person name="Wang H."/>
            <person name="Xu D."/>
            <person name="Wang A."/>
            <person name="Fan W."/>
        </authorList>
    </citation>
    <scope>NUCLEOTIDE SEQUENCE</scope>
    <source>
        <strain evidence="8">WSJ</strain>
        <tissue evidence="8">Leaf</tissue>
    </source>
</reference>
<protein>
    <recommendedName>
        <fullName evidence="7">Fatty acid hydroxylase domain-containing protein</fullName>
    </recommendedName>
</protein>
<dbReference type="GO" id="GO:0005506">
    <property type="term" value="F:iron ion binding"/>
    <property type="evidence" value="ECO:0007669"/>
    <property type="project" value="InterPro"/>
</dbReference>
<dbReference type="InterPro" id="IPR006694">
    <property type="entry name" value="Fatty_acid_hydroxylase"/>
</dbReference>
<proteinExistence type="inferred from homology"/>
<evidence type="ECO:0000256" key="4">
    <source>
        <dbReference type="ARBA" id="ARBA00022989"/>
    </source>
</evidence>
<feature type="transmembrane region" description="Helical" evidence="6">
    <location>
        <begin position="12"/>
        <end position="35"/>
    </location>
</feature>
<dbReference type="GO" id="GO:0016491">
    <property type="term" value="F:oxidoreductase activity"/>
    <property type="evidence" value="ECO:0007669"/>
    <property type="project" value="InterPro"/>
</dbReference>
<dbReference type="GO" id="GO:0016020">
    <property type="term" value="C:membrane"/>
    <property type="evidence" value="ECO:0007669"/>
    <property type="project" value="UniProtKB-SubCell"/>
</dbReference>
<comment type="caution">
    <text evidence="8">The sequence shown here is derived from an EMBL/GenBank/DDBJ whole genome shotgun (WGS) entry which is preliminary data.</text>
</comment>
<dbReference type="GO" id="GO:0008610">
    <property type="term" value="P:lipid biosynthetic process"/>
    <property type="evidence" value="ECO:0007669"/>
    <property type="project" value="InterPro"/>
</dbReference>
<feature type="domain" description="Fatty acid hydroxylase" evidence="7">
    <location>
        <begin position="106"/>
        <end position="238"/>
    </location>
</feature>
<feature type="transmembrane region" description="Helical" evidence="6">
    <location>
        <begin position="98"/>
        <end position="118"/>
    </location>
</feature>
<dbReference type="EMBL" id="JAUHHV010000001">
    <property type="protein sequence ID" value="KAK1441638.1"/>
    <property type="molecule type" value="Genomic_DNA"/>
</dbReference>
<accession>A0AAD8LLH9</accession>
<keyword evidence="4 6" id="KW-1133">Transmembrane helix</keyword>
<evidence type="ECO:0000313" key="8">
    <source>
        <dbReference type="EMBL" id="KAK1441638.1"/>
    </source>
</evidence>
<keyword evidence="5 6" id="KW-0472">Membrane</keyword>
<evidence type="ECO:0000259" key="7">
    <source>
        <dbReference type="Pfam" id="PF04116"/>
    </source>
</evidence>
<organism evidence="8 9">
    <name type="scientific">Tagetes erecta</name>
    <name type="common">African marigold</name>
    <dbReference type="NCBI Taxonomy" id="13708"/>
    <lineage>
        <taxon>Eukaryota</taxon>
        <taxon>Viridiplantae</taxon>
        <taxon>Streptophyta</taxon>
        <taxon>Embryophyta</taxon>
        <taxon>Tracheophyta</taxon>
        <taxon>Spermatophyta</taxon>
        <taxon>Magnoliopsida</taxon>
        <taxon>eudicotyledons</taxon>
        <taxon>Gunneridae</taxon>
        <taxon>Pentapetalae</taxon>
        <taxon>asterids</taxon>
        <taxon>campanulids</taxon>
        <taxon>Asterales</taxon>
        <taxon>Asteraceae</taxon>
        <taxon>Asteroideae</taxon>
        <taxon>Heliantheae alliance</taxon>
        <taxon>Tageteae</taxon>
        <taxon>Tagetes</taxon>
    </lineage>
</organism>
<dbReference type="PANTHER" id="PTHR11863">
    <property type="entry name" value="STEROL DESATURASE"/>
    <property type="match status" value="1"/>
</dbReference>
<comment type="subcellular location">
    <subcellularLocation>
        <location evidence="1">Membrane</location>
    </subcellularLocation>
</comment>
<name>A0AAD8LLH9_TARER</name>
<feature type="transmembrane region" description="Helical" evidence="6">
    <location>
        <begin position="56"/>
        <end position="78"/>
    </location>
</feature>
<evidence type="ECO:0000256" key="3">
    <source>
        <dbReference type="ARBA" id="ARBA00022692"/>
    </source>
</evidence>
<dbReference type="InterPro" id="IPR050307">
    <property type="entry name" value="Sterol_Desaturase_Related"/>
</dbReference>
<keyword evidence="9" id="KW-1185">Reference proteome</keyword>
<gene>
    <name evidence="8" type="ORF">QVD17_07687</name>
</gene>
<evidence type="ECO:0000256" key="2">
    <source>
        <dbReference type="ARBA" id="ARBA00009324"/>
    </source>
</evidence>
<dbReference type="Proteomes" id="UP001229421">
    <property type="component" value="Unassembled WGS sequence"/>
</dbReference>
<evidence type="ECO:0000256" key="5">
    <source>
        <dbReference type="ARBA" id="ARBA00023136"/>
    </source>
</evidence>
<dbReference type="Pfam" id="PF04116">
    <property type="entry name" value="FA_hydroxylase"/>
    <property type="match status" value="1"/>
</dbReference>
<sequence>MVFWEGYVSDEVMGTFAPIVVYWLYAGFFQLLPPLDDYRLHTRAEEDAKNLVPLSSVIKAVLLQQLVHAIVSHLLFLVTSETTSTADLVGIKIIQPSLVVQIFQLIVAMFVMDIWQYFMHRYMHINKFLYRYVHFQHHKLVVPYAIGALYNHPVEGLLDTLGGAIAFLVSGMTPRTAVVFFCFAVAKTVDDHCGVWLPGNVFRLFFENNTAYHDIHHQLPAYNFSQPFFTIWDKLLGTHMPYQLINRPKGGYQTRRTYVQNIN</sequence>
<dbReference type="AlphaFoldDB" id="A0AAD8LLH9"/>
<evidence type="ECO:0000256" key="6">
    <source>
        <dbReference type="SAM" id="Phobius"/>
    </source>
</evidence>